<keyword evidence="1" id="KW-1133">Transmembrane helix</keyword>
<gene>
    <name evidence="2" type="ORF">NEOCIP111885_01527</name>
</gene>
<dbReference type="RefSeq" id="WP_230496093.1">
    <property type="nucleotide sequence ID" value="NZ_CAKJTG010000007.1"/>
</dbReference>
<dbReference type="Proteomes" id="UP000789845">
    <property type="component" value="Unassembled WGS sequence"/>
</dbReference>
<keyword evidence="1" id="KW-0472">Membrane</keyword>
<name>A0A9C7G9A1_9BACI</name>
<dbReference type="AlphaFoldDB" id="A0A9C7G9A1"/>
<accession>A0A9C7G9A1</accession>
<dbReference type="EMBL" id="CAKJTG010000007">
    <property type="protein sequence ID" value="CAG9607835.1"/>
    <property type="molecule type" value="Genomic_DNA"/>
</dbReference>
<evidence type="ECO:0000313" key="3">
    <source>
        <dbReference type="Proteomes" id="UP000789845"/>
    </source>
</evidence>
<proteinExistence type="predicted"/>
<reference evidence="2" key="1">
    <citation type="submission" date="2021-10" db="EMBL/GenBank/DDBJ databases">
        <authorList>
            <person name="Criscuolo A."/>
        </authorList>
    </citation>
    <scope>NUCLEOTIDE SEQUENCE</scope>
    <source>
        <strain evidence="2">CIP111885</strain>
    </source>
</reference>
<keyword evidence="3" id="KW-1185">Reference proteome</keyword>
<sequence>MTIAAISSNFYTGEYSVFDAGDVFNFPNKSIVGTKSFCITNQGRVFAHDTGGLFGEIQLKTYSNLIIVTLEKNTISLSSMVGESFTFKTELSSHSFIKIYEKVPSNKLLFTFSEKTNCIYQYKDENNINHTLIDELILENDKLKLTQGHIEVPFFRVKNIEKKGLFIEITGIFHVGEMTLRSFKLFLFDSGLINKLIDKFITHPTIFQMIGDVSDIYTTTLKANISGQQHRNQKIALCFDSEHIYLINEMKEELIIKLDRATTKVHFSKSDQKSALKNDQSIYLIDVNQFKLEEYITNYLTKNSSFFRYHIGHLNGTLLGEKWQTEDVSLISEGTNLTLVTSRGLKLLPFNLNDYGLLLDQYNLFIHHEQEIALLQLNEEKLIELKQTGKENNQIIGYTPTYEPYLISQDEERIVFKQSPVKSFHFQNEDIINISISKYGDEDSIFSEITIKIKNKPQDFILYVPNNMIKDFIHKTYYYSKHKALEVVSAEQLFLSYSRQVNDYILYQFFGQIFAMHRGLQEILESDINRDIKNGKIINYLFYSIQALKKHFDTISIYLPSVLEREMEEIIGNQDPTASLSYKNLQRGLMGITGQINRSLNEIEGSVSAVSFVLIPREDYSQLIKDKTNRDIAFSTTLVGLGAASILVAPVAVPALLLGGIFSAVNTFFRQEDATKQEELRKRNEDNRLDFFVGKALDSLEHLIQTLLPFYISETNHSIYQTFNLVNQENRLYLQSPRVKENLFQKISQYYTYKQLPIDDSVLVRKSELVELTHTCVNRSELFIEQFQQEVTGHVPKSIETATK</sequence>
<comment type="caution">
    <text evidence="2">The sequence shown here is derived from an EMBL/GenBank/DDBJ whole genome shotgun (WGS) entry which is preliminary data.</text>
</comment>
<organism evidence="2 3">
    <name type="scientific">Pseudoneobacillus rhizosphaerae</name>
    <dbReference type="NCBI Taxonomy" id="2880968"/>
    <lineage>
        <taxon>Bacteria</taxon>
        <taxon>Bacillati</taxon>
        <taxon>Bacillota</taxon>
        <taxon>Bacilli</taxon>
        <taxon>Bacillales</taxon>
        <taxon>Bacillaceae</taxon>
        <taxon>Pseudoneobacillus</taxon>
    </lineage>
</organism>
<protein>
    <submittedName>
        <fullName evidence="2">Uncharacterized protein</fullName>
    </submittedName>
</protein>
<evidence type="ECO:0000313" key="2">
    <source>
        <dbReference type="EMBL" id="CAG9607835.1"/>
    </source>
</evidence>
<feature type="transmembrane region" description="Helical" evidence="1">
    <location>
        <begin position="638"/>
        <end position="662"/>
    </location>
</feature>
<evidence type="ECO:0000256" key="1">
    <source>
        <dbReference type="SAM" id="Phobius"/>
    </source>
</evidence>
<keyword evidence="1" id="KW-0812">Transmembrane</keyword>